<name>A0ACB9FK22_ARCLA</name>
<evidence type="ECO:0000313" key="1">
    <source>
        <dbReference type="EMBL" id="KAI3771056.1"/>
    </source>
</evidence>
<organism evidence="1 2">
    <name type="scientific">Arctium lappa</name>
    <name type="common">Greater burdock</name>
    <name type="synonym">Lappa major</name>
    <dbReference type="NCBI Taxonomy" id="4217"/>
    <lineage>
        <taxon>Eukaryota</taxon>
        <taxon>Viridiplantae</taxon>
        <taxon>Streptophyta</taxon>
        <taxon>Embryophyta</taxon>
        <taxon>Tracheophyta</taxon>
        <taxon>Spermatophyta</taxon>
        <taxon>Magnoliopsida</taxon>
        <taxon>eudicotyledons</taxon>
        <taxon>Gunneridae</taxon>
        <taxon>Pentapetalae</taxon>
        <taxon>asterids</taxon>
        <taxon>campanulids</taxon>
        <taxon>Asterales</taxon>
        <taxon>Asteraceae</taxon>
        <taxon>Carduoideae</taxon>
        <taxon>Cardueae</taxon>
        <taxon>Arctiinae</taxon>
        <taxon>Arctium</taxon>
    </lineage>
</organism>
<gene>
    <name evidence="1" type="ORF">L6452_02209</name>
</gene>
<reference evidence="2" key="1">
    <citation type="journal article" date="2022" name="Mol. Ecol. Resour.">
        <title>The genomes of chicory, endive, great burdock and yacon provide insights into Asteraceae palaeo-polyploidization history and plant inulin production.</title>
        <authorList>
            <person name="Fan W."/>
            <person name="Wang S."/>
            <person name="Wang H."/>
            <person name="Wang A."/>
            <person name="Jiang F."/>
            <person name="Liu H."/>
            <person name="Zhao H."/>
            <person name="Xu D."/>
            <person name="Zhang Y."/>
        </authorList>
    </citation>
    <scope>NUCLEOTIDE SEQUENCE [LARGE SCALE GENOMIC DNA]</scope>
    <source>
        <strain evidence="2">cv. Niubang</strain>
    </source>
</reference>
<protein>
    <submittedName>
        <fullName evidence="1">Uncharacterized protein</fullName>
    </submittedName>
</protein>
<comment type="caution">
    <text evidence="1">The sequence shown here is derived from an EMBL/GenBank/DDBJ whole genome shotgun (WGS) entry which is preliminary data.</text>
</comment>
<proteinExistence type="predicted"/>
<reference evidence="1 2" key="2">
    <citation type="journal article" date="2022" name="Mol. Ecol. Resour.">
        <title>The genomes of chicory, endive, great burdock and yacon provide insights into Asteraceae paleo-polyploidization history and plant inulin production.</title>
        <authorList>
            <person name="Fan W."/>
            <person name="Wang S."/>
            <person name="Wang H."/>
            <person name="Wang A."/>
            <person name="Jiang F."/>
            <person name="Liu H."/>
            <person name="Zhao H."/>
            <person name="Xu D."/>
            <person name="Zhang Y."/>
        </authorList>
    </citation>
    <scope>NUCLEOTIDE SEQUENCE [LARGE SCALE GENOMIC DNA]</scope>
    <source>
        <strain evidence="2">cv. Niubang</strain>
    </source>
</reference>
<evidence type="ECO:0000313" key="2">
    <source>
        <dbReference type="Proteomes" id="UP001055879"/>
    </source>
</evidence>
<dbReference type="EMBL" id="CM042047">
    <property type="protein sequence ID" value="KAI3771056.1"/>
    <property type="molecule type" value="Genomic_DNA"/>
</dbReference>
<sequence>MFAWKVGPALACGNTIVLKSAEQTPLTAPYVAKLLLEAGLPPSVLNIVSGFGPTVGATLARHMDVDKSSTETGKIMQELAAKSNLMSVTLELRGKKLEKVVAKVRL</sequence>
<accession>A0ACB9FK22</accession>
<keyword evidence="2" id="KW-1185">Reference proteome</keyword>
<dbReference type="Proteomes" id="UP001055879">
    <property type="component" value="Linkage Group LG01"/>
</dbReference>